<sequence>MDQQLSTLRIQRGYFKTTLTNFKKYLEKININELHDITIAQLETRLLKIEPLIDEFNKVHLQIKTLDNNDSEELEDDPELEIFENSYFDSIAKVKSIILNARKSDKCSADVSLVTNNSLTQYFNPMMFLLEHCQVRTAVDSLTEEVILHATSQDSETIEYVIRDDRVLQDVDTIDLEPEVVPLQPASPNQPTPNGKKQNLHEELVETIH</sequence>
<reference evidence="3" key="1">
    <citation type="submission" date="2023-01" db="EMBL/GenBank/DDBJ databases">
        <title>Key to firefly adult light organ development and bioluminescence: homeobox transcription factors regulate luciferase expression and transportation to peroxisome.</title>
        <authorList>
            <person name="Fu X."/>
        </authorList>
    </citation>
    <scope>NUCLEOTIDE SEQUENCE [LARGE SCALE GENOMIC DNA]</scope>
</reference>
<dbReference type="EMBL" id="JARPUR010000002">
    <property type="protein sequence ID" value="KAK4881588.1"/>
    <property type="molecule type" value="Genomic_DNA"/>
</dbReference>
<evidence type="ECO:0000313" key="2">
    <source>
        <dbReference type="EMBL" id="KAK4881588.1"/>
    </source>
</evidence>
<feature type="region of interest" description="Disordered" evidence="1">
    <location>
        <begin position="181"/>
        <end position="209"/>
    </location>
</feature>
<name>A0AAN7PC71_9COLE</name>
<organism evidence="2 3">
    <name type="scientific">Aquatica leii</name>
    <dbReference type="NCBI Taxonomy" id="1421715"/>
    <lineage>
        <taxon>Eukaryota</taxon>
        <taxon>Metazoa</taxon>
        <taxon>Ecdysozoa</taxon>
        <taxon>Arthropoda</taxon>
        <taxon>Hexapoda</taxon>
        <taxon>Insecta</taxon>
        <taxon>Pterygota</taxon>
        <taxon>Neoptera</taxon>
        <taxon>Endopterygota</taxon>
        <taxon>Coleoptera</taxon>
        <taxon>Polyphaga</taxon>
        <taxon>Elateriformia</taxon>
        <taxon>Elateroidea</taxon>
        <taxon>Lampyridae</taxon>
        <taxon>Luciolinae</taxon>
        <taxon>Aquatica</taxon>
    </lineage>
</organism>
<feature type="compositionally biased region" description="Basic and acidic residues" evidence="1">
    <location>
        <begin position="199"/>
        <end position="209"/>
    </location>
</feature>
<proteinExistence type="predicted"/>
<evidence type="ECO:0000313" key="3">
    <source>
        <dbReference type="Proteomes" id="UP001353858"/>
    </source>
</evidence>
<accession>A0AAN7PC71</accession>
<evidence type="ECO:0000256" key="1">
    <source>
        <dbReference type="SAM" id="MobiDB-lite"/>
    </source>
</evidence>
<protein>
    <submittedName>
        <fullName evidence="2">Uncharacterized protein</fullName>
    </submittedName>
</protein>
<feature type="compositionally biased region" description="Polar residues" evidence="1">
    <location>
        <begin position="186"/>
        <end position="197"/>
    </location>
</feature>
<keyword evidence="3" id="KW-1185">Reference proteome</keyword>
<comment type="caution">
    <text evidence="2">The sequence shown here is derived from an EMBL/GenBank/DDBJ whole genome shotgun (WGS) entry which is preliminary data.</text>
</comment>
<dbReference type="Proteomes" id="UP001353858">
    <property type="component" value="Unassembled WGS sequence"/>
</dbReference>
<gene>
    <name evidence="2" type="ORF">RN001_004907</name>
</gene>
<dbReference type="AlphaFoldDB" id="A0AAN7PC71"/>